<evidence type="ECO:0000313" key="2">
    <source>
        <dbReference type="Proteomes" id="UP000232003"/>
    </source>
</evidence>
<sequence length="38" mass="3988">MPLSQSINSQLVITAVVTEIVEKTASHLSSFGIAMNVA</sequence>
<reference evidence="1 2" key="1">
    <citation type="submission" date="2017-11" db="EMBL/GenBank/DDBJ databases">
        <title>Complete genome of a free-living desiccation-tolerant cyanobacterium and its photosynthetic adaptation to extreme terrestrial habitat.</title>
        <authorList>
            <person name="Shang J."/>
        </authorList>
    </citation>
    <scope>NUCLEOTIDE SEQUENCE [LARGE SCALE GENOMIC DNA]</scope>
    <source>
        <strain evidence="1 2">CCNUN1</strain>
    </source>
</reference>
<accession>A0A2K8T4N7</accession>
<proteinExistence type="predicted"/>
<dbReference type="KEGG" id="nfl:COO91_08810"/>
<dbReference type="EMBL" id="CP024785">
    <property type="protein sequence ID" value="AUB42664.1"/>
    <property type="molecule type" value="Genomic_DNA"/>
</dbReference>
<evidence type="ECO:0000313" key="1">
    <source>
        <dbReference type="EMBL" id="AUB42664.1"/>
    </source>
</evidence>
<protein>
    <submittedName>
        <fullName evidence="1">Uncharacterized protein</fullName>
    </submittedName>
</protein>
<organism evidence="1 2">
    <name type="scientific">Nostoc flagelliforme CCNUN1</name>
    <dbReference type="NCBI Taxonomy" id="2038116"/>
    <lineage>
        <taxon>Bacteria</taxon>
        <taxon>Bacillati</taxon>
        <taxon>Cyanobacteriota</taxon>
        <taxon>Cyanophyceae</taxon>
        <taxon>Nostocales</taxon>
        <taxon>Nostocaceae</taxon>
        <taxon>Nostoc</taxon>
    </lineage>
</organism>
<dbReference type="Proteomes" id="UP000232003">
    <property type="component" value="Chromosome"/>
</dbReference>
<dbReference type="AlphaFoldDB" id="A0A2K8T4N7"/>
<gene>
    <name evidence="1" type="ORF">COO91_08810</name>
</gene>
<name>A0A2K8T4N7_9NOSO</name>
<keyword evidence="2" id="KW-1185">Reference proteome</keyword>